<name>A0ABS4E447_9HYPH</name>
<comment type="caution">
    <text evidence="1">The sequence shown here is derived from an EMBL/GenBank/DDBJ whole genome shotgun (WGS) entry which is preliminary data.</text>
</comment>
<keyword evidence="2" id="KW-1185">Reference proteome</keyword>
<sequence>MSSTQHDDVVARALAEVAKAKAFRERTIELRQQSFSRLP</sequence>
<evidence type="ECO:0000313" key="1">
    <source>
        <dbReference type="EMBL" id="MBP1852723.1"/>
    </source>
</evidence>
<accession>A0ABS4E447</accession>
<dbReference type="Proteomes" id="UP000759443">
    <property type="component" value="Unassembled WGS sequence"/>
</dbReference>
<reference evidence="1 2" key="1">
    <citation type="submission" date="2021-03" db="EMBL/GenBank/DDBJ databases">
        <title>Genomic Encyclopedia of Type Strains, Phase IV (KMG-IV): sequencing the most valuable type-strain genomes for metagenomic binning, comparative biology and taxonomic classification.</title>
        <authorList>
            <person name="Goeker M."/>
        </authorList>
    </citation>
    <scope>NUCLEOTIDE SEQUENCE [LARGE SCALE GENOMIC DNA]</scope>
    <source>
        <strain evidence="1 2">DSM 21600</strain>
    </source>
</reference>
<evidence type="ECO:0000313" key="2">
    <source>
        <dbReference type="Proteomes" id="UP000759443"/>
    </source>
</evidence>
<gene>
    <name evidence="1" type="ORF">J2Z17_004181</name>
</gene>
<dbReference type="EMBL" id="JAGGJU010000012">
    <property type="protein sequence ID" value="MBP1852723.1"/>
    <property type="molecule type" value="Genomic_DNA"/>
</dbReference>
<proteinExistence type="predicted"/>
<protein>
    <submittedName>
        <fullName evidence="1">Uncharacterized protein</fullName>
    </submittedName>
</protein>
<organism evidence="1 2">
    <name type="scientific">Rhizobium halophytocola</name>
    <dbReference type="NCBI Taxonomy" id="735519"/>
    <lineage>
        <taxon>Bacteria</taxon>
        <taxon>Pseudomonadati</taxon>
        <taxon>Pseudomonadota</taxon>
        <taxon>Alphaproteobacteria</taxon>
        <taxon>Hyphomicrobiales</taxon>
        <taxon>Rhizobiaceae</taxon>
        <taxon>Rhizobium/Agrobacterium group</taxon>
        <taxon>Rhizobium</taxon>
    </lineage>
</organism>